<accession>A0ABU7UXR2</accession>
<proteinExistence type="predicted"/>
<dbReference type="Proteomes" id="UP001498469">
    <property type="component" value="Unassembled WGS sequence"/>
</dbReference>
<keyword evidence="2" id="KW-1185">Reference proteome</keyword>
<comment type="caution">
    <text evidence="1">The sequence shown here is derived from an EMBL/GenBank/DDBJ whole genome shotgun (WGS) entry which is preliminary data.</text>
</comment>
<gene>
    <name evidence="1" type="ORF">SJI18_23275</name>
</gene>
<name>A0ABU7UXR2_9CLOT</name>
<protein>
    <submittedName>
        <fullName evidence="1">Uncharacterized protein</fullName>
    </submittedName>
</protein>
<organism evidence="1 2">
    <name type="scientific">Clostridium frigoriphilum</name>
    <dbReference type="NCBI Taxonomy" id="443253"/>
    <lineage>
        <taxon>Bacteria</taxon>
        <taxon>Bacillati</taxon>
        <taxon>Bacillota</taxon>
        <taxon>Clostridia</taxon>
        <taxon>Eubacteriales</taxon>
        <taxon>Clostridiaceae</taxon>
        <taxon>Clostridium</taxon>
    </lineage>
</organism>
<sequence>MKIPDEIALMSLFECEPEMLDKGVPFIYNKATYKFSNRNNEQFIVSIAPAYGDIKIQVNIAGTNELLSYLDLENAELIDIISDKKDESKMMITSKNIIIKINFKPKYKISISQS</sequence>
<reference evidence="1 2" key="1">
    <citation type="submission" date="2023-11" db="EMBL/GenBank/DDBJ databases">
        <title>Draft genome sequence of a psychrophilic Clostridium strain from permafrost water brine.</title>
        <authorList>
            <person name="Shcherbakova V.A."/>
            <person name="Trubitsyn V.E."/>
            <person name="Zakharyuk A.G."/>
        </authorList>
    </citation>
    <scope>NUCLEOTIDE SEQUENCE [LARGE SCALE GENOMIC DNA]</scope>
    <source>
        <strain evidence="1 2">14F</strain>
    </source>
</reference>
<evidence type="ECO:0000313" key="2">
    <source>
        <dbReference type="Proteomes" id="UP001498469"/>
    </source>
</evidence>
<dbReference type="EMBL" id="JAZHFS010000043">
    <property type="protein sequence ID" value="MEF2115205.1"/>
    <property type="molecule type" value="Genomic_DNA"/>
</dbReference>
<dbReference type="RefSeq" id="WP_216255585.1">
    <property type="nucleotide sequence ID" value="NZ_JAZHFS010000043.1"/>
</dbReference>
<evidence type="ECO:0000313" key="1">
    <source>
        <dbReference type="EMBL" id="MEF2115205.1"/>
    </source>
</evidence>